<evidence type="ECO:0000259" key="5">
    <source>
        <dbReference type="PROSITE" id="PS51736"/>
    </source>
</evidence>
<dbReference type="PANTHER" id="PTHR30461">
    <property type="entry name" value="DNA-INVERTASE FROM LAMBDOID PROPHAGE"/>
    <property type="match status" value="1"/>
</dbReference>
<dbReference type="RefSeq" id="WP_063617154.1">
    <property type="nucleotide sequence ID" value="NZ_FKDK01000054.1"/>
</dbReference>
<dbReference type="EMBL" id="FKDK01000054">
    <property type="protein sequence ID" value="SAB62343.1"/>
    <property type="molecule type" value="Genomic_DNA"/>
</dbReference>
<evidence type="ECO:0000256" key="2">
    <source>
        <dbReference type="ARBA" id="ARBA00023125"/>
    </source>
</evidence>
<feature type="domain" description="Resolvase/invertase-type recombinase catalytic" evidence="5">
    <location>
        <begin position="2"/>
        <end position="156"/>
    </location>
</feature>
<keyword evidence="7" id="KW-1185">Reference proteome</keyword>
<comment type="caution">
    <text evidence="6">The sequence shown here is derived from an EMBL/GenBank/DDBJ whole genome shotgun (WGS) entry which is preliminary data.</text>
</comment>
<keyword evidence="2" id="KW-0238">DNA-binding</keyword>
<keyword evidence="3" id="KW-0233">DNA recombination</keyword>
<sequence>MRTYAYLRASTAEQDAARASQSLHTFAEEHGLTIAANFIENVSGASLQRPELFRLLAVAQAGDILLVEQIDRLSRLDADDWERLRGVIQSKGIRIVALDLPTSYLQLQSGNDEFMRSMMNAINGMMLDMLAAIARKDYTDRRRRQTQGIEKAKEMGLYKGRQPDLEKHEHIRTLIAQGNSQRKVAKMLGCAVGTVRNALNAEEKLDGHST</sequence>
<evidence type="ECO:0000313" key="7">
    <source>
        <dbReference type="Proteomes" id="UP000077063"/>
    </source>
</evidence>
<dbReference type="InterPro" id="IPR050639">
    <property type="entry name" value="SSR_resolvase"/>
</dbReference>
<dbReference type="SMART" id="SM00857">
    <property type="entry name" value="Resolvase"/>
    <property type="match status" value="1"/>
</dbReference>
<dbReference type="PROSITE" id="PS00397">
    <property type="entry name" value="RECOMBINASES_1"/>
    <property type="match status" value="1"/>
</dbReference>
<organism evidence="6 7">
    <name type="scientific">Enterobacter roggenkampii</name>
    <dbReference type="NCBI Taxonomy" id="1812935"/>
    <lineage>
        <taxon>Bacteria</taxon>
        <taxon>Pseudomonadati</taxon>
        <taxon>Pseudomonadota</taxon>
        <taxon>Gammaproteobacteria</taxon>
        <taxon>Enterobacterales</taxon>
        <taxon>Enterobacteriaceae</taxon>
        <taxon>Enterobacter</taxon>
        <taxon>Enterobacter cloacae complex</taxon>
    </lineage>
</organism>
<dbReference type="PROSITE" id="PS00398">
    <property type="entry name" value="RECOMBINASES_2"/>
    <property type="match status" value="1"/>
</dbReference>
<evidence type="ECO:0000256" key="3">
    <source>
        <dbReference type="ARBA" id="ARBA00023172"/>
    </source>
</evidence>
<protein>
    <submittedName>
        <fullName evidence="6">Resolvase</fullName>
    </submittedName>
</protein>
<dbReference type="Gene3D" id="3.40.50.1390">
    <property type="entry name" value="Resolvase, N-terminal catalytic domain"/>
    <property type="match status" value="1"/>
</dbReference>
<dbReference type="Pfam" id="PF00239">
    <property type="entry name" value="Resolvase"/>
    <property type="match status" value="1"/>
</dbReference>
<keyword evidence="1" id="KW-0229">DNA integration</keyword>
<name>A0ABY0J9K9_9ENTR</name>
<evidence type="ECO:0000256" key="4">
    <source>
        <dbReference type="PROSITE-ProRule" id="PRU10137"/>
    </source>
</evidence>
<feature type="active site" description="O-(5'-phospho-DNA)-serine intermediate" evidence="4">
    <location>
        <position position="10"/>
    </location>
</feature>
<evidence type="ECO:0000256" key="1">
    <source>
        <dbReference type="ARBA" id="ARBA00022908"/>
    </source>
</evidence>
<evidence type="ECO:0000313" key="6">
    <source>
        <dbReference type="EMBL" id="SAB62343.1"/>
    </source>
</evidence>
<accession>A0ABY0J9K9</accession>
<dbReference type="Proteomes" id="UP000077063">
    <property type="component" value="Unassembled WGS sequence"/>
</dbReference>
<reference evidence="6 7" key="1">
    <citation type="submission" date="2016-03" db="EMBL/GenBank/DDBJ databases">
        <authorList>
            <consortium name="Pathogen Informatics"/>
        </authorList>
    </citation>
    <scope>NUCLEOTIDE SEQUENCE [LARGE SCALE GENOMIC DNA]</scope>
    <source>
        <strain evidence="7">e2161</strain>
    </source>
</reference>
<gene>
    <name evidence="6" type="primary">bin3_2</name>
    <name evidence="6" type="ORF">SAMEA2273443_05208</name>
</gene>
<dbReference type="InterPro" id="IPR006119">
    <property type="entry name" value="Resolv_N"/>
</dbReference>
<dbReference type="InterPro" id="IPR006118">
    <property type="entry name" value="Recombinase_CS"/>
</dbReference>
<dbReference type="InterPro" id="IPR036162">
    <property type="entry name" value="Resolvase-like_N_sf"/>
</dbReference>
<dbReference type="SUPFAM" id="SSF53041">
    <property type="entry name" value="Resolvase-like"/>
    <property type="match status" value="1"/>
</dbReference>
<proteinExistence type="predicted"/>
<dbReference type="PANTHER" id="PTHR30461:SF25">
    <property type="entry name" value="RESOLVASE-RELATED"/>
    <property type="match status" value="1"/>
</dbReference>
<dbReference type="PROSITE" id="PS51736">
    <property type="entry name" value="RECOMBINASES_3"/>
    <property type="match status" value="1"/>
</dbReference>
<dbReference type="CDD" id="cd03767">
    <property type="entry name" value="SR_Res_par"/>
    <property type="match status" value="1"/>
</dbReference>